<proteinExistence type="predicted"/>
<comment type="caution">
    <text evidence="1">The sequence shown here is derived from an EMBL/GenBank/DDBJ whole genome shotgun (WGS) entry which is preliminary data.</text>
</comment>
<reference evidence="1 2" key="1">
    <citation type="submission" date="2016-12" db="EMBL/GenBank/DDBJ databases">
        <authorList>
            <person name="Song W.-J."/>
            <person name="Kurnit D.M."/>
        </authorList>
    </citation>
    <scope>NUCLEOTIDE SEQUENCE [LARGE SCALE GENOMIC DNA]</scope>
    <source>
        <strain evidence="1 2">HSG9</strain>
    </source>
</reference>
<keyword evidence="2" id="KW-1185">Reference proteome</keyword>
<gene>
    <name evidence="1" type="ORF">BUL40_00725</name>
</gene>
<sequence>MKNLIVYLTLFLAVMVTAQEMPITYSFGEKYNDRHRYSNLVTIAEDGDNGYILVRSYFQGLILKPKGYLIERYDKDLNLISEYNYKFRDMQFIDGFVKNGTLNLIFFNYDYNKGQYEYWVHKTATTNMNFTTERFYSIETKVVEGAYGKNYYNRNFNNGFSTTLLFNRDRSGFVISTDHAKGKEENHTLHMFDTSFKKRWEVDFNTEAEEKNYAFEQLALSDDLSEAFLIGKAYFKKRRFKVDERKYQYELMKVGPTGIQTQDFTQPGIYPEALYPILEGNVVKCVGFYADRKDNRYNGISFYEVDKNALALTNQKHHPFTEDFMFDKFGREDNRVIKNLVFKGVDITEEGNILFNAEEYFVTNSMYRTGAGQRMQVERFHYNDIMSAKLKANGDLIWVRNVNKSEVTQGDEAYASYSSFSKDGNTYFFICTAAENPQLINNERMIFKQGLTQNRNVFTISLDAQGKMTYKKIIDGKEARLPLMVSMPFTSKKDDTMLFYAKRGSKKQLVKVAF</sequence>
<dbReference type="OrthoDB" id="1403331at2"/>
<dbReference type="Proteomes" id="UP000191680">
    <property type="component" value="Unassembled WGS sequence"/>
</dbReference>
<accession>A0A1V6LVA9</accession>
<organism evidence="1 2">
    <name type="scientific">Croceivirga radicis</name>
    <dbReference type="NCBI Taxonomy" id="1929488"/>
    <lineage>
        <taxon>Bacteria</taxon>
        <taxon>Pseudomonadati</taxon>
        <taxon>Bacteroidota</taxon>
        <taxon>Flavobacteriia</taxon>
        <taxon>Flavobacteriales</taxon>
        <taxon>Flavobacteriaceae</taxon>
        <taxon>Croceivirga</taxon>
    </lineage>
</organism>
<dbReference type="RefSeq" id="WP_080317675.1">
    <property type="nucleotide sequence ID" value="NZ_MTBC01000001.1"/>
</dbReference>
<evidence type="ECO:0000313" key="2">
    <source>
        <dbReference type="Proteomes" id="UP000191680"/>
    </source>
</evidence>
<dbReference type="EMBL" id="MTBC01000001">
    <property type="protein sequence ID" value="OQD44111.1"/>
    <property type="molecule type" value="Genomic_DNA"/>
</dbReference>
<dbReference type="AlphaFoldDB" id="A0A1V6LVA9"/>
<name>A0A1V6LVA9_9FLAO</name>
<evidence type="ECO:0000313" key="1">
    <source>
        <dbReference type="EMBL" id="OQD44111.1"/>
    </source>
</evidence>
<protein>
    <submittedName>
        <fullName evidence="1">Uncharacterized protein</fullName>
    </submittedName>
</protein>